<evidence type="ECO:0000313" key="2">
    <source>
        <dbReference type="EMBL" id="CAG8971342.1"/>
    </source>
</evidence>
<dbReference type="Proteomes" id="UP000701801">
    <property type="component" value="Unassembled WGS sequence"/>
</dbReference>
<feature type="region of interest" description="Disordered" evidence="1">
    <location>
        <begin position="261"/>
        <end position="291"/>
    </location>
</feature>
<dbReference type="OrthoDB" id="3555265at2759"/>
<dbReference type="AlphaFoldDB" id="A0A9N9Q1F9"/>
<protein>
    <submittedName>
        <fullName evidence="2">Uncharacterized protein</fullName>
    </submittedName>
</protein>
<proteinExistence type="predicted"/>
<comment type="caution">
    <text evidence="2">The sequence shown here is derived from an EMBL/GenBank/DDBJ whole genome shotgun (WGS) entry which is preliminary data.</text>
</comment>
<sequence length="420" mass="47936">MVVIGGPTSEIEVRLRKITGTGDNLDPIYFDEYASTSEREPQDNLRKERCIVPEDINYAIEVVFKKGFTIGKYDAEWCIYVRDLSSKTRLFIKWFCFHPHFKERSHKEDQIFEFSSVPQALVNGEVREDVELSFRRLVPDETLDPGIRKDGATSKQKRGLKVVVCRVSKKRSEPIPQKTLDDRGTLSAAPHSKPLKLHATAKYQESHHYYFVLRTADYIEHNGFRKAPVLLEMSSWNVLNYQEKQRCFKVLQERVTYFEKGETPPEDLPQSETNRQSPPVAVKEEEMGPPNSHAPTIIDLDSDSENDPIRAAPSAPNTIRAKAAQVVKPTLSDTGGTLQSPIDLEGYRPSTSLQQWMPRTIKGEPVDRSLFVSPPPILCNEEEFVKVKSEIRAAKTTVALKREYDESATETLEKLKREKE</sequence>
<organism evidence="2 3">
    <name type="scientific">Hymenoscyphus albidus</name>
    <dbReference type="NCBI Taxonomy" id="595503"/>
    <lineage>
        <taxon>Eukaryota</taxon>
        <taxon>Fungi</taxon>
        <taxon>Dikarya</taxon>
        <taxon>Ascomycota</taxon>
        <taxon>Pezizomycotina</taxon>
        <taxon>Leotiomycetes</taxon>
        <taxon>Helotiales</taxon>
        <taxon>Helotiaceae</taxon>
        <taxon>Hymenoscyphus</taxon>
    </lineage>
</organism>
<dbReference type="EMBL" id="CAJVRM010000016">
    <property type="protein sequence ID" value="CAG8971342.1"/>
    <property type="molecule type" value="Genomic_DNA"/>
</dbReference>
<reference evidence="2" key="1">
    <citation type="submission" date="2021-07" db="EMBL/GenBank/DDBJ databases">
        <authorList>
            <person name="Durling M."/>
        </authorList>
    </citation>
    <scope>NUCLEOTIDE SEQUENCE</scope>
</reference>
<name>A0A9N9Q1F9_9HELO</name>
<gene>
    <name evidence="2" type="ORF">HYALB_00005960</name>
</gene>
<keyword evidence="3" id="KW-1185">Reference proteome</keyword>
<evidence type="ECO:0000313" key="3">
    <source>
        <dbReference type="Proteomes" id="UP000701801"/>
    </source>
</evidence>
<accession>A0A9N9Q1F9</accession>
<evidence type="ECO:0000256" key="1">
    <source>
        <dbReference type="SAM" id="MobiDB-lite"/>
    </source>
</evidence>